<dbReference type="EMBL" id="BMIB01000001">
    <property type="protein sequence ID" value="GGH59812.1"/>
    <property type="molecule type" value="Genomic_DNA"/>
</dbReference>
<comment type="caution">
    <text evidence="1">The sequence shown here is derived from an EMBL/GenBank/DDBJ whole genome shotgun (WGS) entry which is preliminary data.</text>
</comment>
<gene>
    <name evidence="1" type="ORF">GCM10011379_07010</name>
</gene>
<reference evidence="1" key="1">
    <citation type="journal article" date="2014" name="Int. J. Syst. Evol. Microbiol.">
        <title>Complete genome sequence of Corynebacterium casei LMG S-19264T (=DSM 44701T), isolated from a smear-ripened cheese.</title>
        <authorList>
            <consortium name="US DOE Joint Genome Institute (JGI-PGF)"/>
            <person name="Walter F."/>
            <person name="Albersmeier A."/>
            <person name="Kalinowski J."/>
            <person name="Ruckert C."/>
        </authorList>
    </citation>
    <scope>NUCLEOTIDE SEQUENCE</scope>
    <source>
        <strain evidence="1">CGMCC 1.15290</strain>
    </source>
</reference>
<protein>
    <submittedName>
        <fullName evidence="1">Uncharacterized protein</fullName>
    </submittedName>
</protein>
<evidence type="ECO:0000313" key="2">
    <source>
        <dbReference type="Proteomes" id="UP000627292"/>
    </source>
</evidence>
<proteinExistence type="predicted"/>
<dbReference type="Proteomes" id="UP000627292">
    <property type="component" value="Unassembled WGS sequence"/>
</dbReference>
<reference evidence="1" key="2">
    <citation type="submission" date="2020-09" db="EMBL/GenBank/DDBJ databases">
        <authorList>
            <person name="Sun Q."/>
            <person name="Zhou Y."/>
        </authorList>
    </citation>
    <scope>NUCLEOTIDE SEQUENCE</scope>
    <source>
        <strain evidence="1">CGMCC 1.15290</strain>
    </source>
</reference>
<sequence>MERISTGKLIVVRELLDHLLELLNPANVSPDLHMQLLNIITYCNLNTLSATNAAIDLFKSRYDGEDFPLEKLFTINSQLNHFNETHTKPNLSYETTNRHIKVILIEWLEAQQHIQENEISEWNAERGNNTIMRIETSLNVKEIGLLIKLFYECGILLNKNKKRLVRLFARSIQSITKKENVPISEFKLWNATYKTSYLTLINTRRILKNMLSAVDEYLKANYQPGHTKKGRLD</sequence>
<name>A0A917IQU2_9BACT</name>
<dbReference type="AlphaFoldDB" id="A0A917IQU2"/>
<organism evidence="1 2">
    <name type="scientific">Filimonas zeae</name>
    <dbReference type="NCBI Taxonomy" id="1737353"/>
    <lineage>
        <taxon>Bacteria</taxon>
        <taxon>Pseudomonadati</taxon>
        <taxon>Bacteroidota</taxon>
        <taxon>Chitinophagia</taxon>
        <taxon>Chitinophagales</taxon>
        <taxon>Chitinophagaceae</taxon>
        <taxon>Filimonas</taxon>
    </lineage>
</organism>
<evidence type="ECO:0000313" key="1">
    <source>
        <dbReference type="EMBL" id="GGH59812.1"/>
    </source>
</evidence>
<keyword evidence="2" id="KW-1185">Reference proteome</keyword>
<accession>A0A917IQU2</accession>